<dbReference type="InterPro" id="IPR035984">
    <property type="entry name" value="Acyl-CoA-binding_sf"/>
</dbReference>
<protein>
    <recommendedName>
        <fullName evidence="2">ACB domain-containing protein</fullName>
    </recommendedName>
</protein>
<keyword evidence="1" id="KW-0446">Lipid-binding</keyword>
<name>A0A6C0ISM7_9ZZZZ</name>
<evidence type="ECO:0000313" key="3">
    <source>
        <dbReference type="EMBL" id="QHT96218.1"/>
    </source>
</evidence>
<dbReference type="AlphaFoldDB" id="A0A6C0ISM7"/>
<dbReference type="Gene3D" id="1.20.80.10">
    <property type="match status" value="1"/>
</dbReference>
<evidence type="ECO:0000256" key="1">
    <source>
        <dbReference type="ARBA" id="ARBA00023121"/>
    </source>
</evidence>
<dbReference type="PANTHER" id="PTHR23310">
    <property type="entry name" value="ACYL-COA-BINDING PROTEIN, ACBP"/>
    <property type="match status" value="1"/>
</dbReference>
<dbReference type="EMBL" id="MN740254">
    <property type="protein sequence ID" value="QHT96218.1"/>
    <property type="molecule type" value="Genomic_DNA"/>
</dbReference>
<dbReference type="SUPFAM" id="SSF47027">
    <property type="entry name" value="Acyl-CoA binding protein"/>
    <property type="match status" value="1"/>
</dbReference>
<dbReference type="InterPro" id="IPR000582">
    <property type="entry name" value="Acyl-CoA-binding_protein"/>
</dbReference>
<accession>A0A6C0ISM7</accession>
<dbReference type="PROSITE" id="PS51228">
    <property type="entry name" value="ACB_2"/>
    <property type="match status" value="1"/>
</dbReference>
<organism evidence="3">
    <name type="scientific">viral metagenome</name>
    <dbReference type="NCBI Taxonomy" id="1070528"/>
    <lineage>
        <taxon>unclassified sequences</taxon>
        <taxon>metagenomes</taxon>
        <taxon>organismal metagenomes</taxon>
    </lineage>
</organism>
<feature type="domain" description="ACB" evidence="2">
    <location>
        <begin position="15"/>
        <end position="100"/>
    </location>
</feature>
<dbReference type="InterPro" id="IPR014352">
    <property type="entry name" value="FERM/acyl-CoA-bd_prot_sf"/>
</dbReference>
<reference evidence="3" key="1">
    <citation type="journal article" date="2020" name="Nature">
        <title>Giant virus diversity and host interactions through global metagenomics.</title>
        <authorList>
            <person name="Schulz F."/>
            <person name="Roux S."/>
            <person name="Paez-Espino D."/>
            <person name="Jungbluth S."/>
            <person name="Walsh D.A."/>
            <person name="Denef V.J."/>
            <person name="McMahon K.D."/>
            <person name="Konstantinidis K.T."/>
            <person name="Eloe-Fadrosh E.A."/>
            <person name="Kyrpides N.C."/>
            <person name="Woyke T."/>
        </authorList>
    </citation>
    <scope>NUCLEOTIDE SEQUENCE</scope>
    <source>
        <strain evidence="3">GVMAG-M-3300024302-11</strain>
    </source>
</reference>
<proteinExistence type="predicted"/>
<sequence length="102" mass="11492">MENSKTFSLASGNVNSNEFNLAADIVKKLIKTPDNDELLHLYGFYKQATVGDNNQPAPGFLDFKGKSKHNAWLECKGITVFDSEIKYITYVNELIKKYGINN</sequence>
<evidence type="ECO:0000259" key="2">
    <source>
        <dbReference type="PROSITE" id="PS51228"/>
    </source>
</evidence>
<dbReference type="PANTHER" id="PTHR23310:SF62">
    <property type="entry name" value="ACYL-COA BINDING PROTEIN 1, ISOFORM A"/>
    <property type="match status" value="1"/>
</dbReference>
<dbReference type="Pfam" id="PF00887">
    <property type="entry name" value="ACBP"/>
    <property type="match status" value="1"/>
</dbReference>
<dbReference type="PRINTS" id="PR00689">
    <property type="entry name" value="ACOABINDINGP"/>
</dbReference>
<dbReference type="GO" id="GO:0006631">
    <property type="term" value="P:fatty acid metabolic process"/>
    <property type="evidence" value="ECO:0007669"/>
    <property type="project" value="TreeGrafter"/>
</dbReference>
<dbReference type="GO" id="GO:0000062">
    <property type="term" value="F:fatty-acyl-CoA binding"/>
    <property type="evidence" value="ECO:0007669"/>
    <property type="project" value="InterPro"/>
</dbReference>